<dbReference type="Proteomes" id="UP000237819">
    <property type="component" value="Unassembled WGS sequence"/>
</dbReference>
<organism evidence="8 9">
    <name type="scientific">Blastopirellula marina</name>
    <dbReference type="NCBI Taxonomy" id="124"/>
    <lineage>
        <taxon>Bacteria</taxon>
        <taxon>Pseudomonadati</taxon>
        <taxon>Planctomycetota</taxon>
        <taxon>Planctomycetia</taxon>
        <taxon>Pirellulales</taxon>
        <taxon>Pirellulaceae</taxon>
        <taxon>Blastopirellula</taxon>
    </lineage>
</organism>
<comment type="catalytic activity">
    <reaction evidence="6">
        <text>biotin + L-lysyl-[protein] + ATP = N(6)-biotinyl-L-lysyl-[protein] + AMP + diphosphate + H(+)</text>
        <dbReference type="Rhea" id="RHEA:11756"/>
        <dbReference type="Rhea" id="RHEA-COMP:9752"/>
        <dbReference type="Rhea" id="RHEA-COMP:10505"/>
        <dbReference type="ChEBI" id="CHEBI:15378"/>
        <dbReference type="ChEBI" id="CHEBI:29969"/>
        <dbReference type="ChEBI" id="CHEBI:30616"/>
        <dbReference type="ChEBI" id="CHEBI:33019"/>
        <dbReference type="ChEBI" id="CHEBI:57586"/>
        <dbReference type="ChEBI" id="CHEBI:83144"/>
        <dbReference type="ChEBI" id="CHEBI:456215"/>
        <dbReference type="EC" id="6.3.4.15"/>
    </reaction>
</comment>
<evidence type="ECO:0000259" key="7">
    <source>
        <dbReference type="PROSITE" id="PS51733"/>
    </source>
</evidence>
<dbReference type="PROSITE" id="PS51733">
    <property type="entry name" value="BPL_LPL_CATALYTIC"/>
    <property type="match status" value="1"/>
</dbReference>
<dbReference type="InterPro" id="IPR004143">
    <property type="entry name" value="BPL_LPL_catalytic"/>
</dbReference>
<dbReference type="GO" id="GO:0004077">
    <property type="term" value="F:biotin--[biotin carboxyl-carrier protein] ligase activity"/>
    <property type="evidence" value="ECO:0007669"/>
    <property type="project" value="UniProtKB-EC"/>
</dbReference>
<protein>
    <recommendedName>
        <fullName evidence="5">biotin--[biotin carboxyl-carrier protein] ligase</fullName>
        <ecNumber evidence="5">6.3.4.15</ecNumber>
    </recommendedName>
</protein>
<dbReference type="Pfam" id="PF03099">
    <property type="entry name" value="BPL_LplA_LipB"/>
    <property type="match status" value="1"/>
</dbReference>
<dbReference type="GO" id="GO:0005737">
    <property type="term" value="C:cytoplasm"/>
    <property type="evidence" value="ECO:0007669"/>
    <property type="project" value="TreeGrafter"/>
</dbReference>
<dbReference type="GO" id="GO:0005524">
    <property type="term" value="F:ATP binding"/>
    <property type="evidence" value="ECO:0007669"/>
    <property type="project" value="UniProtKB-KW"/>
</dbReference>
<dbReference type="Gene3D" id="3.30.930.10">
    <property type="entry name" value="Bira Bifunctional Protein, Domain 2"/>
    <property type="match status" value="1"/>
</dbReference>
<dbReference type="SUPFAM" id="SSF55681">
    <property type="entry name" value="Class II aaRS and biotin synthetases"/>
    <property type="match status" value="1"/>
</dbReference>
<evidence type="ECO:0000256" key="3">
    <source>
        <dbReference type="ARBA" id="ARBA00022840"/>
    </source>
</evidence>
<gene>
    <name evidence="8" type="ORF">C5Y93_07890</name>
</gene>
<dbReference type="InterPro" id="IPR008988">
    <property type="entry name" value="Transcriptional_repressor_C"/>
</dbReference>
<evidence type="ECO:0000256" key="4">
    <source>
        <dbReference type="ARBA" id="ARBA00023267"/>
    </source>
</evidence>
<evidence type="ECO:0000256" key="6">
    <source>
        <dbReference type="ARBA" id="ARBA00047846"/>
    </source>
</evidence>
<dbReference type="EMBL" id="PUHZ01000008">
    <property type="protein sequence ID" value="PQO46743.1"/>
    <property type="molecule type" value="Genomic_DNA"/>
</dbReference>
<evidence type="ECO:0000256" key="2">
    <source>
        <dbReference type="ARBA" id="ARBA00022741"/>
    </source>
</evidence>
<evidence type="ECO:0000256" key="5">
    <source>
        <dbReference type="ARBA" id="ARBA00024227"/>
    </source>
</evidence>
<dbReference type="AlphaFoldDB" id="A0A2S8GQN5"/>
<proteinExistence type="predicted"/>
<reference evidence="8 9" key="1">
    <citation type="submission" date="2018-02" db="EMBL/GenBank/DDBJ databases">
        <title>Comparative genomes isolates from brazilian mangrove.</title>
        <authorList>
            <person name="Araujo J.E."/>
            <person name="Taketani R.G."/>
            <person name="Silva M.C.P."/>
            <person name="Loureco M.V."/>
            <person name="Andreote F.D."/>
        </authorList>
    </citation>
    <scope>NUCLEOTIDE SEQUENCE [LARGE SCALE GENOMIC DNA]</scope>
    <source>
        <strain evidence="8 9">Nap-Phe MGV</strain>
    </source>
</reference>
<dbReference type="InterPro" id="IPR045864">
    <property type="entry name" value="aa-tRNA-synth_II/BPL/LPL"/>
</dbReference>
<dbReference type="PANTHER" id="PTHR12835:SF5">
    <property type="entry name" value="BIOTIN--PROTEIN LIGASE"/>
    <property type="match status" value="1"/>
</dbReference>
<name>A0A2S8GQN5_9BACT</name>
<dbReference type="NCBIfam" id="TIGR00121">
    <property type="entry name" value="birA_ligase"/>
    <property type="match status" value="1"/>
</dbReference>
<dbReference type="InterPro" id="IPR003142">
    <property type="entry name" value="BPL_C"/>
</dbReference>
<keyword evidence="4" id="KW-0092">Biotin</keyword>
<keyword evidence="2" id="KW-0547">Nucleotide-binding</keyword>
<dbReference type="OrthoDB" id="9807064at2"/>
<keyword evidence="1 8" id="KW-0436">Ligase</keyword>
<dbReference type="SUPFAM" id="SSF50037">
    <property type="entry name" value="C-terminal domain of transcriptional repressors"/>
    <property type="match status" value="1"/>
</dbReference>
<feature type="domain" description="BPL/LPL catalytic" evidence="7">
    <location>
        <begin position="15"/>
        <end position="199"/>
    </location>
</feature>
<sequence>MDAFPLAALDEIARSVGAAQVCALVELPSTSLYTKENVDAIAQSVPYVIAAQRQTAGKGRGANVWHATDGALTFTAVFDQATLPVPLERWPQASLMTAVAVAEALESVVPDESIYVKWPNDIYCRGRKLCGILLERTESPRPLLHLGIGVNVNNSLEGAPDEVRDRAISLVELSGSEFFLPDVLLAILQRMQANFALCAEGLTPLADAWRRRCLLTGRKVEIQSGEQLIAGICGGIDNSGALLVDSPTGVRRILAGVVSRF</sequence>
<accession>A0A2S8GQN5</accession>
<dbReference type="Pfam" id="PF02237">
    <property type="entry name" value="BPL_C"/>
    <property type="match status" value="1"/>
</dbReference>
<dbReference type="Gene3D" id="2.30.30.100">
    <property type="match status" value="1"/>
</dbReference>
<dbReference type="CDD" id="cd16442">
    <property type="entry name" value="BPL"/>
    <property type="match status" value="1"/>
</dbReference>
<keyword evidence="3" id="KW-0067">ATP-binding</keyword>
<evidence type="ECO:0000313" key="8">
    <source>
        <dbReference type="EMBL" id="PQO46743.1"/>
    </source>
</evidence>
<dbReference type="EC" id="6.3.4.15" evidence="5"/>
<evidence type="ECO:0000256" key="1">
    <source>
        <dbReference type="ARBA" id="ARBA00022598"/>
    </source>
</evidence>
<dbReference type="RefSeq" id="WP_105334869.1">
    <property type="nucleotide sequence ID" value="NZ_PUHZ01000008.1"/>
</dbReference>
<evidence type="ECO:0000313" key="9">
    <source>
        <dbReference type="Proteomes" id="UP000237819"/>
    </source>
</evidence>
<dbReference type="PANTHER" id="PTHR12835">
    <property type="entry name" value="BIOTIN PROTEIN LIGASE"/>
    <property type="match status" value="1"/>
</dbReference>
<dbReference type="InterPro" id="IPR004408">
    <property type="entry name" value="Biotin_CoA_COase_ligase"/>
</dbReference>
<comment type="caution">
    <text evidence="8">The sequence shown here is derived from an EMBL/GenBank/DDBJ whole genome shotgun (WGS) entry which is preliminary data.</text>
</comment>